<evidence type="ECO:0000256" key="3">
    <source>
        <dbReference type="ARBA" id="ARBA00023125"/>
    </source>
</evidence>
<dbReference type="InterPro" id="IPR000055">
    <property type="entry name" value="Restrct_endonuc_typeI_TRD"/>
</dbReference>
<dbReference type="GO" id="GO:0003677">
    <property type="term" value="F:DNA binding"/>
    <property type="evidence" value="ECO:0007669"/>
    <property type="project" value="UniProtKB-KW"/>
</dbReference>
<dbReference type="AlphaFoldDB" id="M4NIF6"/>
<keyword evidence="6" id="KW-1185">Reference proteome</keyword>
<organism evidence="5 6">
    <name type="scientific">Rhodanobacter denitrificans</name>
    <dbReference type="NCBI Taxonomy" id="666685"/>
    <lineage>
        <taxon>Bacteria</taxon>
        <taxon>Pseudomonadati</taxon>
        <taxon>Pseudomonadota</taxon>
        <taxon>Gammaproteobacteria</taxon>
        <taxon>Lysobacterales</taxon>
        <taxon>Rhodanobacteraceae</taxon>
        <taxon>Rhodanobacter</taxon>
    </lineage>
</organism>
<dbReference type="RefSeq" id="WP_015448950.1">
    <property type="nucleotide sequence ID" value="NC_020541.1"/>
</dbReference>
<dbReference type="EMBL" id="CP003470">
    <property type="protein sequence ID" value="AGG90684.1"/>
    <property type="molecule type" value="Genomic_DNA"/>
</dbReference>
<dbReference type="PANTHER" id="PTHR30408">
    <property type="entry name" value="TYPE-1 RESTRICTION ENZYME ECOKI SPECIFICITY PROTEIN"/>
    <property type="match status" value="1"/>
</dbReference>
<comment type="similarity">
    <text evidence="1">Belongs to the type-I restriction system S methylase family.</text>
</comment>
<protein>
    <submittedName>
        <fullName evidence="5">Restriction endonuclease S subunit</fullName>
    </submittedName>
</protein>
<sequence>MSSVLRKNEFKQLIEVGSVARGKSRHRPRNDPQLYGGAYPFVQTGDVKAAPFYLREFDQTYNEKGLAQSKLWPPGTLCITIAANIADTAILAMPACFPDSIIGFTADPKKSDAKYVKYCLDTYKQRIRAISQGTTQDNLSVEKLLSFRFRIPDCAVQKKIAAVLSAYDDLIENSRRRIALLERMAEQLYREWFVRFRFPGYQQAKFEKGVPFGWTVTKLGELYRTASGGTPSRASSGNYGGRINWLKTGELKQLFVLSTAETITEQGMDSSSAKVFPRQTVVMAMYCAMPDVSLLAIDAATNQACCALLPKKDYLYPSFTYFLAKYALAQMVTFAHGAAQQNLSQDTIKKFQVLVPQKSLIERYLHMAAPIFDQIEVLLRMSEQLVKTRDLLLPRLISGKLRVDELDIQFPPSMQAG</sequence>
<dbReference type="STRING" id="666685.R2APBS1_3622"/>
<dbReference type="CDD" id="cd17282">
    <property type="entry name" value="RMtype1_S_Eco16444ORF1681_TRD1-CR1_like"/>
    <property type="match status" value="1"/>
</dbReference>
<keyword evidence="2" id="KW-0680">Restriction system</keyword>
<dbReference type="eggNOG" id="COG0732">
    <property type="taxonomic scope" value="Bacteria"/>
</dbReference>
<dbReference type="SUPFAM" id="SSF116734">
    <property type="entry name" value="DNA methylase specificity domain"/>
    <property type="match status" value="2"/>
</dbReference>
<dbReference type="Gene3D" id="1.10.287.1120">
    <property type="entry name" value="Bipartite methylase S protein"/>
    <property type="match status" value="1"/>
</dbReference>
<dbReference type="InterPro" id="IPR044946">
    <property type="entry name" value="Restrct_endonuc_typeI_TRD_sf"/>
</dbReference>
<dbReference type="GO" id="GO:0009307">
    <property type="term" value="P:DNA restriction-modification system"/>
    <property type="evidence" value="ECO:0007669"/>
    <property type="project" value="UniProtKB-KW"/>
</dbReference>
<accession>M4NIF6</accession>
<reference evidence="5 6" key="1">
    <citation type="submission" date="2012-04" db="EMBL/GenBank/DDBJ databases">
        <title>Complete genome of Rhodanobacter sp. 2APBS1.</title>
        <authorList>
            <consortium name="US DOE Joint Genome Institute"/>
            <person name="Huntemann M."/>
            <person name="Wei C.-L."/>
            <person name="Han J."/>
            <person name="Detter J.C."/>
            <person name="Han C."/>
            <person name="Tapia R."/>
            <person name="Munk A.C.C."/>
            <person name="Chen A."/>
            <person name="Krypides N."/>
            <person name="Mavromatis K."/>
            <person name="Markowitz V."/>
            <person name="Szeto E."/>
            <person name="Ivanova N."/>
            <person name="Mikhailova N."/>
            <person name="Ovchinnikova G."/>
            <person name="Pagani I."/>
            <person name="Pati A."/>
            <person name="Goodwin L."/>
            <person name="Peters L."/>
            <person name="Pitluck S."/>
            <person name="Woyke T."/>
            <person name="Prakash O."/>
            <person name="Elkins J."/>
            <person name="Brown S."/>
            <person name="Palumbo A."/>
            <person name="Hemme C."/>
            <person name="Zhou J."/>
            <person name="Watson D."/>
            <person name="Jardine P."/>
            <person name="Kostka J."/>
            <person name="Green S."/>
        </authorList>
    </citation>
    <scope>NUCLEOTIDE SEQUENCE [LARGE SCALE GENOMIC DNA]</scope>
    <source>
        <strain evidence="5 6">2APBS1</strain>
    </source>
</reference>
<dbReference type="HOGENOM" id="CLU_021095_2_3_6"/>
<dbReference type="CDD" id="cd17501">
    <property type="entry name" value="RMtype1_S_Vch69ORF1407P_TRD2-CR2_like"/>
    <property type="match status" value="1"/>
</dbReference>
<name>M4NIF6_9GAMM</name>
<gene>
    <name evidence="5" type="ORF">R2APBS1_3622</name>
</gene>
<proteinExistence type="inferred from homology"/>
<dbReference type="PANTHER" id="PTHR30408:SF13">
    <property type="entry name" value="TYPE I RESTRICTION ENZYME HINDI SPECIFICITY SUBUNIT"/>
    <property type="match status" value="1"/>
</dbReference>
<feature type="domain" description="Type I restriction modification DNA specificity" evidence="4">
    <location>
        <begin position="9"/>
        <end position="183"/>
    </location>
</feature>
<dbReference type="KEGG" id="rhd:R2APBS1_3622"/>
<keyword evidence="5" id="KW-0255">Endonuclease</keyword>
<keyword evidence="3" id="KW-0238">DNA-binding</keyword>
<evidence type="ECO:0000259" key="4">
    <source>
        <dbReference type="Pfam" id="PF01420"/>
    </source>
</evidence>
<dbReference type="Gene3D" id="3.90.220.20">
    <property type="entry name" value="DNA methylase specificity domains"/>
    <property type="match status" value="2"/>
</dbReference>
<dbReference type="GO" id="GO:0004519">
    <property type="term" value="F:endonuclease activity"/>
    <property type="evidence" value="ECO:0007669"/>
    <property type="project" value="UniProtKB-KW"/>
</dbReference>
<evidence type="ECO:0000256" key="1">
    <source>
        <dbReference type="ARBA" id="ARBA00010923"/>
    </source>
</evidence>
<keyword evidence="5" id="KW-0378">Hydrolase</keyword>
<evidence type="ECO:0000313" key="6">
    <source>
        <dbReference type="Proteomes" id="UP000011859"/>
    </source>
</evidence>
<evidence type="ECO:0000256" key="2">
    <source>
        <dbReference type="ARBA" id="ARBA00022747"/>
    </source>
</evidence>
<evidence type="ECO:0000313" key="5">
    <source>
        <dbReference type="EMBL" id="AGG90684.1"/>
    </source>
</evidence>
<feature type="domain" description="Type I restriction modification DNA specificity" evidence="4">
    <location>
        <begin position="213"/>
        <end position="358"/>
    </location>
</feature>
<dbReference type="Proteomes" id="UP000011859">
    <property type="component" value="Chromosome"/>
</dbReference>
<dbReference type="InterPro" id="IPR052021">
    <property type="entry name" value="Type-I_RS_S_subunit"/>
</dbReference>
<dbReference type="Pfam" id="PF01420">
    <property type="entry name" value="Methylase_S"/>
    <property type="match status" value="2"/>
</dbReference>
<keyword evidence="5" id="KW-0540">Nuclease</keyword>
<dbReference type="REBASE" id="61697">
    <property type="entry name" value="S.RdeR2ORF3623P"/>
</dbReference>